<keyword evidence="3" id="KW-0813">Transport</keyword>
<feature type="transmembrane region" description="Helical" evidence="9">
    <location>
        <begin position="83"/>
        <end position="102"/>
    </location>
</feature>
<feature type="compositionally biased region" description="Basic and acidic residues" evidence="8">
    <location>
        <begin position="1"/>
        <end position="14"/>
    </location>
</feature>
<keyword evidence="12" id="KW-1185">Reference proteome</keyword>
<evidence type="ECO:0000256" key="6">
    <source>
        <dbReference type="ARBA" id="ARBA00022989"/>
    </source>
</evidence>
<sequence length="568" mass="61638">MSRNERDSTEHIYRQTDASPNPAPPCEDVEDIDTSQASQQSKPRITVVMIALSLAVFLAALDITIVSTALPKMVAHFKASDSAYSWIASSYLLANASLVPLWGRISDITGRKPILVISVFLFLVGSLICGLAQNVSMVIAGRAIQGVGSGGITVLANICVSDLFNVRRRSAYLGIFGATWAIAGAIGPIIGGAFTTYSTWRWCFFINLPIGVLSFFTLLFFLRISTPKTPFRDALHQIDYIGLVLIVSGTLMLLFGLEFGGSTYPWSSATTICLLIFGVIAILLFILHEHRTPYPIIPATLFTVPQNLLILTINFCHGAVFIGACFYLPVYFQNVLGASSLLSGVYLLPLVVALAVSSGFAGFIMRTTGRCREAIVFGMAFTTLGYGLYIDLKAYASWPRIILFQIVAGLGIGPNFQATLIALQRNVAAEEMGRCTAAFSFVRQLAASVAVVVGEVVYGAVVGGKEGVLSNALGNEVAAEVVEAATAVEGILDELTEEQKRVVLAVLVDALSQHPAPTHMLFTACRFARLIVPDGIFSWHKLVPNYFVVRRLFLHYHYHHCRLAYGFT</sequence>
<evidence type="ECO:0000313" key="11">
    <source>
        <dbReference type="EMBL" id="PWY86768.1"/>
    </source>
</evidence>
<dbReference type="Gene3D" id="1.20.1250.20">
    <property type="entry name" value="MFS general substrate transporter like domains"/>
    <property type="match status" value="1"/>
</dbReference>
<feature type="domain" description="Major facilitator superfamily (MFS) profile" evidence="10">
    <location>
        <begin position="48"/>
        <end position="501"/>
    </location>
</feature>
<feature type="region of interest" description="Disordered" evidence="8">
    <location>
        <begin position="1"/>
        <end position="38"/>
    </location>
</feature>
<feature type="transmembrane region" description="Helical" evidence="9">
    <location>
        <begin position="402"/>
        <end position="423"/>
    </location>
</feature>
<dbReference type="EMBL" id="MSFL01000007">
    <property type="protein sequence ID" value="PWY86768.1"/>
    <property type="molecule type" value="Genomic_DNA"/>
</dbReference>
<proteinExistence type="inferred from homology"/>
<evidence type="ECO:0000256" key="5">
    <source>
        <dbReference type="ARBA" id="ARBA00022692"/>
    </source>
</evidence>
<feature type="transmembrane region" description="Helical" evidence="9">
    <location>
        <begin position="139"/>
        <end position="160"/>
    </location>
</feature>
<dbReference type="PRINTS" id="PR01036">
    <property type="entry name" value="TCRTETB"/>
</dbReference>
<dbReference type="Gene3D" id="1.20.1720.10">
    <property type="entry name" value="Multidrug resistance protein D"/>
    <property type="match status" value="1"/>
</dbReference>
<dbReference type="NCBIfam" id="TIGR00711">
    <property type="entry name" value="efflux_EmrB"/>
    <property type="match status" value="1"/>
</dbReference>
<reference evidence="11 12" key="1">
    <citation type="submission" date="2016-12" db="EMBL/GenBank/DDBJ databases">
        <title>The genomes of Aspergillus section Nigri reveals drivers in fungal speciation.</title>
        <authorList>
            <consortium name="DOE Joint Genome Institute"/>
            <person name="Vesth T.C."/>
            <person name="Nybo J."/>
            <person name="Theobald S."/>
            <person name="Brandl J."/>
            <person name="Frisvad J.C."/>
            <person name="Nielsen K.F."/>
            <person name="Lyhne E.K."/>
            <person name="Kogle M.E."/>
            <person name="Kuo A."/>
            <person name="Riley R."/>
            <person name="Clum A."/>
            <person name="Nolan M."/>
            <person name="Lipzen A."/>
            <person name="Salamov A."/>
            <person name="Henrissat B."/>
            <person name="Wiebenga A."/>
            <person name="De Vries R.P."/>
            <person name="Grigoriev I.V."/>
            <person name="Mortensen U.H."/>
            <person name="Andersen M.R."/>
            <person name="Baker S.E."/>
        </authorList>
    </citation>
    <scope>NUCLEOTIDE SEQUENCE [LARGE SCALE GENOMIC DNA]</scope>
    <source>
        <strain evidence="11 12">CBS 117.55</strain>
    </source>
</reference>
<evidence type="ECO:0000256" key="4">
    <source>
        <dbReference type="ARBA" id="ARBA00022475"/>
    </source>
</evidence>
<feature type="transmembrane region" description="Helical" evidence="9">
    <location>
        <begin position="45"/>
        <end position="71"/>
    </location>
</feature>
<evidence type="ECO:0000256" key="2">
    <source>
        <dbReference type="ARBA" id="ARBA00007520"/>
    </source>
</evidence>
<keyword evidence="6 9" id="KW-1133">Transmembrane helix</keyword>
<dbReference type="VEuPathDB" id="FungiDB:BO70DRAFT_394785"/>
<evidence type="ECO:0000256" key="9">
    <source>
        <dbReference type="SAM" id="Phobius"/>
    </source>
</evidence>
<name>A0A317WPG2_9EURO</name>
<dbReference type="SUPFAM" id="SSF103473">
    <property type="entry name" value="MFS general substrate transporter"/>
    <property type="match status" value="1"/>
</dbReference>
<protein>
    <submittedName>
        <fullName evidence="11">MFS general substrate transporter</fullName>
    </submittedName>
</protein>
<dbReference type="Proteomes" id="UP000247233">
    <property type="component" value="Unassembled WGS sequence"/>
</dbReference>
<keyword evidence="4" id="KW-1003">Cell membrane</keyword>
<feature type="transmembrane region" description="Helical" evidence="9">
    <location>
        <begin position="308"/>
        <end position="332"/>
    </location>
</feature>
<dbReference type="InterPro" id="IPR020846">
    <property type="entry name" value="MFS_dom"/>
</dbReference>
<comment type="subcellular location">
    <subcellularLocation>
        <location evidence="1">Cell membrane</location>
        <topology evidence="1">Multi-pass membrane protein</topology>
    </subcellularLocation>
</comment>
<dbReference type="FunFam" id="1.20.1720.10:FF:000014">
    <property type="entry name" value="MFS drug transporter, putative"/>
    <property type="match status" value="1"/>
</dbReference>
<comment type="caution">
    <text evidence="11">The sequence shown here is derived from an EMBL/GenBank/DDBJ whole genome shotgun (WGS) entry which is preliminary data.</text>
</comment>
<feature type="transmembrane region" description="Helical" evidence="9">
    <location>
        <begin position="172"/>
        <end position="193"/>
    </location>
</feature>
<evidence type="ECO:0000313" key="12">
    <source>
        <dbReference type="Proteomes" id="UP000247233"/>
    </source>
</evidence>
<dbReference type="InterPro" id="IPR004638">
    <property type="entry name" value="EmrB-like"/>
</dbReference>
<keyword evidence="7 9" id="KW-0472">Membrane</keyword>
<feature type="transmembrane region" description="Helical" evidence="9">
    <location>
        <begin position="199"/>
        <end position="222"/>
    </location>
</feature>
<keyword evidence="5 9" id="KW-0812">Transmembrane</keyword>
<dbReference type="InterPro" id="IPR036259">
    <property type="entry name" value="MFS_trans_sf"/>
</dbReference>
<comment type="similarity">
    <text evidence="2">Belongs to the major facilitator superfamily. TCR/Tet family.</text>
</comment>
<dbReference type="GO" id="GO:0022857">
    <property type="term" value="F:transmembrane transporter activity"/>
    <property type="evidence" value="ECO:0007669"/>
    <property type="project" value="InterPro"/>
</dbReference>
<feature type="transmembrane region" description="Helical" evidence="9">
    <location>
        <begin position="344"/>
        <end position="365"/>
    </location>
</feature>
<organism evidence="11 12">
    <name type="scientific">Aspergillus heteromorphus CBS 117.55</name>
    <dbReference type="NCBI Taxonomy" id="1448321"/>
    <lineage>
        <taxon>Eukaryota</taxon>
        <taxon>Fungi</taxon>
        <taxon>Dikarya</taxon>
        <taxon>Ascomycota</taxon>
        <taxon>Pezizomycotina</taxon>
        <taxon>Eurotiomycetes</taxon>
        <taxon>Eurotiomycetidae</taxon>
        <taxon>Eurotiales</taxon>
        <taxon>Aspergillaceae</taxon>
        <taxon>Aspergillus</taxon>
        <taxon>Aspergillus subgen. Circumdati</taxon>
    </lineage>
</organism>
<dbReference type="GeneID" id="37068727"/>
<evidence type="ECO:0000259" key="10">
    <source>
        <dbReference type="PROSITE" id="PS50850"/>
    </source>
</evidence>
<evidence type="ECO:0000256" key="1">
    <source>
        <dbReference type="ARBA" id="ARBA00004651"/>
    </source>
</evidence>
<evidence type="ECO:0000256" key="3">
    <source>
        <dbReference type="ARBA" id="ARBA00022448"/>
    </source>
</evidence>
<feature type="transmembrane region" description="Helical" evidence="9">
    <location>
        <begin position="114"/>
        <end position="133"/>
    </location>
</feature>
<dbReference type="AlphaFoldDB" id="A0A317WPG2"/>
<accession>A0A317WPG2</accession>
<dbReference type="GO" id="GO:0005886">
    <property type="term" value="C:plasma membrane"/>
    <property type="evidence" value="ECO:0007669"/>
    <property type="project" value="UniProtKB-SubCell"/>
</dbReference>
<feature type="transmembrane region" description="Helical" evidence="9">
    <location>
        <begin position="234"/>
        <end position="257"/>
    </location>
</feature>
<feature type="transmembrane region" description="Helical" evidence="9">
    <location>
        <begin position="374"/>
        <end position="390"/>
    </location>
</feature>
<dbReference type="InterPro" id="IPR011701">
    <property type="entry name" value="MFS"/>
</dbReference>
<evidence type="ECO:0000256" key="7">
    <source>
        <dbReference type="ARBA" id="ARBA00023136"/>
    </source>
</evidence>
<dbReference type="OrthoDB" id="10021397at2759"/>
<dbReference type="CDD" id="cd17502">
    <property type="entry name" value="MFS_Azr1_MDR_like"/>
    <property type="match status" value="1"/>
</dbReference>
<dbReference type="PANTHER" id="PTHR23501:SF102">
    <property type="entry name" value="DRUG TRANSPORTER, PUTATIVE (AFU_ORTHOLOGUE AFUA_3G08530)-RELATED"/>
    <property type="match status" value="1"/>
</dbReference>
<dbReference type="Pfam" id="PF07690">
    <property type="entry name" value="MFS_1"/>
    <property type="match status" value="1"/>
</dbReference>
<dbReference type="RefSeq" id="XP_025401000.1">
    <property type="nucleotide sequence ID" value="XM_025546490.1"/>
</dbReference>
<dbReference type="PANTHER" id="PTHR23501">
    <property type="entry name" value="MAJOR FACILITATOR SUPERFAMILY"/>
    <property type="match status" value="1"/>
</dbReference>
<feature type="transmembrane region" description="Helical" evidence="9">
    <location>
        <begin position="263"/>
        <end position="287"/>
    </location>
</feature>
<gene>
    <name evidence="11" type="ORF">BO70DRAFT_394785</name>
</gene>
<dbReference type="PROSITE" id="PS50850">
    <property type="entry name" value="MFS"/>
    <property type="match status" value="1"/>
</dbReference>
<evidence type="ECO:0000256" key="8">
    <source>
        <dbReference type="SAM" id="MobiDB-lite"/>
    </source>
</evidence>